<evidence type="ECO:0000313" key="3">
    <source>
        <dbReference type="EMBL" id="ACX75525.1"/>
    </source>
</evidence>
<keyword evidence="1" id="KW-0732">Signal</keyword>
<dbReference type="Proteomes" id="UP000000517">
    <property type="component" value="Chromosome"/>
</dbReference>
<evidence type="ECO:0000313" key="5">
    <source>
        <dbReference type="Proteomes" id="UP000000517"/>
    </source>
</evidence>
<gene>
    <name evidence="3" type="ordered locus">Fisuc_1935</name>
    <name evidence="4" type="ordered locus">FSU_2450</name>
</gene>
<keyword evidence="6" id="KW-1185">Reference proteome</keyword>
<dbReference type="AlphaFoldDB" id="A7UG42"/>
<dbReference type="HOGENOM" id="CLU_1141241_0_0_0"/>
<reference evidence="5" key="3">
    <citation type="submission" date="2010-08" db="EMBL/GenBank/DDBJ databases">
        <title>Complete sequence of Fibrobacter succinogenes subsp. succinogenes S85.</title>
        <authorList>
            <person name="Durkin A.S."/>
            <person name="Nelson K.E."/>
            <person name="Morrison M."/>
            <person name="Forsberg C.W."/>
            <person name="Wilson D.B."/>
            <person name="Russell J.B."/>
            <person name="Cann I.K.O."/>
            <person name="Mackie R.I."/>
            <person name="White B.A."/>
        </authorList>
    </citation>
    <scope>NUCLEOTIDE SEQUENCE [LARGE SCALE GENOMIC DNA]</scope>
    <source>
        <strain evidence="5">ATCC 19169 / S85</strain>
    </source>
</reference>
<dbReference type="PROSITE" id="PS51257">
    <property type="entry name" value="PROKAR_LIPOPROTEIN"/>
    <property type="match status" value="1"/>
</dbReference>
<dbReference type="KEGG" id="fsc:FSU_2450"/>
<reference evidence="2" key="1">
    <citation type="journal article" date="2007" name="J. Bacteriol.">
        <title>Outer membrane proteins of Fibrobacter succinogenes with potential roles in adhesion to cellulose and in cellulose digestion.</title>
        <authorList>
            <person name="Jun H.S."/>
            <person name="Qi M."/>
            <person name="Gong J."/>
            <person name="Egbosimba E.E."/>
            <person name="Forsberg C.W."/>
        </authorList>
    </citation>
    <scope>NUCLEOTIDE SEQUENCE</scope>
    <source>
        <strain evidence="2">S85</strain>
    </source>
</reference>
<reference evidence="4" key="4">
    <citation type="submission" date="2010-08" db="EMBL/GenBank/DDBJ databases">
        <authorList>
            <person name="Durkin A.S."/>
            <person name="Nelson K.E."/>
            <person name="Morrison M."/>
            <person name="Forsberg C.W."/>
            <person name="Wilson D.B."/>
            <person name="Russell J.B."/>
            <person name="Cann I.K.O."/>
            <person name="Mackie R.I."/>
            <person name="White B.A."/>
        </authorList>
    </citation>
    <scope>NUCLEOTIDE SEQUENCE</scope>
    <source>
        <strain evidence="4">S85</strain>
    </source>
</reference>
<evidence type="ECO:0000313" key="4">
    <source>
        <dbReference type="EMBL" id="ADL24655.1"/>
    </source>
</evidence>
<dbReference type="OrthoDB" id="9865760at2"/>
<dbReference type="EMBL" id="CP001792">
    <property type="protein sequence ID" value="ACX75525.1"/>
    <property type="molecule type" value="Genomic_DNA"/>
</dbReference>
<dbReference type="KEGG" id="fsu:Fisuc_1935"/>
<evidence type="ECO:0000313" key="6">
    <source>
        <dbReference type="Proteomes" id="UP000001497"/>
    </source>
</evidence>
<keyword evidence="2" id="KW-0449">Lipoprotein</keyword>
<dbReference type="Proteomes" id="UP000001497">
    <property type="component" value="Chromosome"/>
</dbReference>
<feature type="chain" id="PRO_5007909709" evidence="1">
    <location>
        <begin position="23"/>
        <end position="243"/>
    </location>
</feature>
<protein>
    <submittedName>
        <fullName evidence="2 4">Lipoprotein</fullName>
    </submittedName>
</protein>
<evidence type="ECO:0000313" key="2">
    <source>
        <dbReference type="EMBL" id="ABU45473.1"/>
    </source>
</evidence>
<proteinExistence type="predicted"/>
<name>A7UG42_FIBSS</name>
<dbReference type="EMBL" id="CP002158">
    <property type="protein sequence ID" value="ADL24655.1"/>
    <property type="molecule type" value="Genomic_DNA"/>
</dbReference>
<feature type="signal peptide" evidence="1">
    <location>
        <begin position="1"/>
        <end position="22"/>
    </location>
</feature>
<dbReference type="EMBL" id="EU055579">
    <property type="protein sequence ID" value="ABU45473.1"/>
    <property type="molecule type" value="Genomic_DNA"/>
</dbReference>
<dbReference type="RefSeq" id="WP_014546596.1">
    <property type="nucleotide sequence ID" value="NC_013410.1"/>
</dbReference>
<accession>A7UG42</accession>
<organism evidence="2">
    <name type="scientific">Fibrobacter succinogenes (strain ATCC 19169 / S85)</name>
    <dbReference type="NCBI Taxonomy" id="59374"/>
    <lineage>
        <taxon>Bacteria</taxon>
        <taxon>Pseudomonadati</taxon>
        <taxon>Fibrobacterota</taxon>
        <taxon>Fibrobacteria</taxon>
        <taxon>Fibrobacterales</taxon>
        <taxon>Fibrobacteraceae</taxon>
        <taxon>Fibrobacter</taxon>
    </lineage>
</organism>
<sequence length="243" mass="28144">MTKKLYLSFVLAILVLSSCALFKPQINENFKRDDLTPALADSVDLFIGEAYRMKPEYTNELIVAIIRANTLNVENARVYYPTLINLISLKNRDYLDENWIMSHLDEKEQKDFQRVFPTGFPAQQSISKFIQGSEFFMDSVTCEGEDIDAHWAYFSATGDTKVIEKIEKTMHVYDRLCCFECLQNSLLFRSVKNRDVYDKLVEIRDTTCEKAPNPTGCAAYYNNRYIPPANECAWSEIKNKPNY</sequence>
<reference evidence="3 6" key="2">
    <citation type="submission" date="2009-10" db="EMBL/GenBank/DDBJ databases">
        <title>Complete sequence of Fibrobacter succinogenes subsp. succinogenes S85.</title>
        <authorList>
            <consortium name="US DOE Joint Genome Institute"/>
            <person name="Lucas S."/>
            <person name="Copeland A."/>
            <person name="Lapidus A."/>
            <person name="Glavina del Rio T."/>
            <person name="Tice H."/>
            <person name="Bruce D."/>
            <person name="Goodwin L."/>
            <person name="Pitluck S."/>
            <person name="Chertkov O."/>
            <person name="Detter J.C."/>
            <person name="Han C."/>
            <person name="Tapia R."/>
            <person name="Larimer F."/>
            <person name="Land M."/>
            <person name="Hauser L."/>
            <person name="Kyrpides N."/>
            <person name="Mikhailova N."/>
            <person name="Weimer P.J."/>
            <person name="Stevenson D.M."/>
            <person name="Boyum J."/>
            <person name="Brumm P.I."/>
            <person name="Mead D."/>
        </authorList>
    </citation>
    <scope>NUCLEOTIDE SEQUENCE [LARGE SCALE GENOMIC DNA]</scope>
    <source>
        <strain evidence="6">ATCC 19169 / S85</strain>
        <strain evidence="3">S85</strain>
    </source>
</reference>
<evidence type="ECO:0000256" key="1">
    <source>
        <dbReference type="SAM" id="SignalP"/>
    </source>
</evidence>